<comment type="subcellular location">
    <subcellularLocation>
        <location evidence="1">Cell membrane</location>
        <topology evidence="1">Multi-pass membrane protein</topology>
    </subcellularLocation>
</comment>
<dbReference type="RefSeq" id="WP_039744670.1">
    <property type="nucleotide sequence ID" value="NZ_CP009788.1"/>
</dbReference>
<keyword evidence="5 6" id="KW-0472">Membrane</keyword>
<accession>A0A0B5BH87</accession>
<dbReference type="Proteomes" id="UP000057609">
    <property type="component" value="Chromosome"/>
</dbReference>
<evidence type="ECO:0000313" key="7">
    <source>
        <dbReference type="EMBL" id="AJE04549.1"/>
    </source>
</evidence>
<sequence length="127" mass="13958">MAAKIDENNVFAAVTKGSWALLGLLTVTGYVLQSPRFAAGVAAGGTLALANYYWLMSILRRILHQQPTQPVRYAQVRYLLRLTLIAIALYLLIVRAHIDIMGLFVGLSIIAAVIVVLSFYMYATKGE</sequence>
<keyword evidence="3 6" id="KW-0812">Transmembrane</keyword>
<dbReference type="STRING" id="345632.GPICK_15320"/>
<reference evidence="7 8" key="1">
    <citation type="journal article" date="2015" name="Genome Announc.">
        <title>Complete Genome of Geobacter pickeringii G13T, a Metal-Reducing Isolate from Sedimentary Kaolin Deposits.</title>
        <authorList>
            <person name="Badalamenti J.P."/>
            <person name="Bond D.R."/>
        </authorList>
    </citation>
    <scope>NUCLEOTIDE SEQUENCE [LARGE SCALE GENOMIC DNA]</scope>
    <source>
        <strain evidence="7 8">G13</strain>
    </source>
</reference>
<evidence type="ECO:0000256" key="5">
    <source>
        <dbReference type="ARBA" id="ARBA00023136"/>
    </source>
</evidence>
<evidence type="ECO:0000256" key="4">
    <source>
        <dbReference type="ARBA" id="ARBA00022989"/>
    </source>
</evidence>
<evidence type="ECO:0000313" key="8">
    <source>
        <dbReference type="Proteomes" id="UP000057609"/>
    </source>
</evidence>
<dbReference type="InterPro" id="IPR005598">
    <property type="entry name" value="ATP_synth_I"/>
</dbReference>
<dbReference type="GO" id="GO:0005886">
    <property type="term" value="C:plasma membrane"/>
    <property type="evidence" value="ECO:0007669"/>
    <property type="project" value="UniProtKB-SubCell"/>
</dbReference>
<keyword evidence="4 6" id="KW-1133">Transmembrane helix</keyword>
<dbReference type="KEGG" id="gpi:GPICK_15320"/>
<keyword evidence="8" id="KW-1185">Reference proteome</keyword>
<gene>
    <name evidence="7" type="ORF">GPICK_15320</name>
</gene>
<dbReference type="EMBL" id="CP009788">
    <property type="protein sequence ID" value="AJE04549.1"/>
    <property type="molecule type" value="Genomic_DNA"/>
</dbReference>
<feature type="transmembrane region" description="Helical" evidence="6">
    <location>
        <begin position="12"/>
        <end position="31"/>
    </location>
</feature>
<proteinExistence type="predicted"/>
<dbReference type="HOGENOM" id="CLU_161276_0_0_7"/>
<protein>
    <recommendedName>
        <fullName evidence="9">ATP synthase subunit I</fullName>
    </recommendedName>
</protein>
<feature type="transmembrane region" description="Helical" evidence="6">
    <location>
        <begin position="100"/>
        <end position="123"/>
    </location>
</feature>
<keyword evidence="2" id="KW-1003">Cell membrane</keyword>
<feature type="transmembrane region" description="Helical" evidence="6">
    <location>
        <begin position="37"/>
        <end position="55"/>
    </location>
</feature>
<evidence type="ECO:0000256" key="1">
    <source>
        <dbReference type="ARBA" id="ARBA00004651"/>
    </source>
</evidence>
<evidence type="ECO:0000256" key="2">
    <source>
        <dbReference type="ARBA" id="ARBA00022475"/>
    </source>
</evidence>
<dbReference type="Pfam" id="PF03899">
    <property type="entry name" value="ATP-synt_I"/>
    <property type="match status" value="1"/>
</dbReference>
<evidence type="ECO:0000256" key="6">
    <source>
        <dbReference type="SAM" id="Phobius"/>
    </source>
</evidence>
<evidence type="ECO:0000256" key="3">
    <source>
        <dbReference type="ARBA" id="ARBA00022692"/>
    </source>
</evidence>
<evidence type="ECO:0008006" key="9">
    <source>
        <dbReference type="Google" id="ProtNLM"/>
    </source>
</evidence>
<name>A0A0B5BH87_9BACT</name>
<organism evidence="7 8">
    <name type="scientific">Geobacter pickeringii</name>
    <dbReference type="NCBI Taxonomy" id="345632"/>
    <lineage>
        <taxon>Bacteria</taxon>
        <taxon>Pseudomonadati</taxon>
        <taxon>Thermodesulfobacteriota</taxon>
        <taxon>Desulfuromonadia</taxon>
        <taxon>Geobacterales</taxon>
        <taxon>Geobacteraceae</taxon>
        <taxon>Geobacter</taxon>
    </lineage>
</organism>
<dbReference type="AlphaFoldDB" id="A0A0B5BH87"/>
<feature type="transmembrane region" description="Helical" evidence="6">
    <location>
        <begin position="76"/>
        <end position="94"/>
    </location>
</feature>